<reference evidence="1 2" key="1">
    <citation type="journal article" date="2020" name="G3 (Bethesda)">
        <title>Genetic Underpinnings of Host Manipulation by Ophiocordyceps as Revealed by Comparative Transcriptomics.</title>
        <authorList>
            <person name="Will I."/>
            <person name="Das B."/>
            <person name="Trinh T."/>
            <person name="Brachmann A."/>
            <person name="Ohm R.A."/>
            <person name="de Bekker C."/>
        </authorList>
    </citation>
    <scope>NUCLEOTIDE SEQUENCE [LARGE SCALE GENOMIC DNA]</scope>
    <source>
        <strain evidence="1 2">EC05</strain>
    </source>
</reference>
<dbReference type="AlphaFoldDB" id="A0A8H4Q5S4"/>
<proteinExistence type="predicted"/>
<evidence type="ECO:0000313" key="2">
    <source>
        <dbReference type="Proteomes" id="UP000562929"/>
    </source>
</evidence>
<name>A0A8H4Q5S4_9HYPO</name>
<keyword evidence="2" id="KW-1185">Reference proteome</keyword>
<organism evidence="1 2">
    <name type="scientific">Ophiocordyceps camponoti-floridani</name>
    <dbReference type="NCBI Taxonomy" id="2030778"/>
    <lineage>
        <taxon>Eukaryota</taxon>
        <taxon>Fungi</taxon>
        <taxon>Dikarya</taxon>
        <taxon>Ascomycota</taxon>
        <taxon>Pezizomycotina</taxon>
        <taxon>Sordariomycetes</taxon>
        <taxon>Hypocreomycetidae</taxon>
        <taxon>Hypocreales</taxon>
        <taxon>Ophiocordycipitaceae</taxon>
        <taxon>Ophiocordyceps</taxon>
    </lineage>
</organism>
<sequence length="77" mass="8441">MARLRSTLMNSFSTTHVMPKIIVIKHDPLSLCNPRKQTIKQGDETANPWTNSHLIIKMLAGNSGGAEPAEQLSGWAV</sequence>
<comment type="caution">
    <text evidence="1">The sequence shown here is derived from an EMBL/GenBank/DDBJ whole genome shotgun (WGS) entry which is preliminary data.</text>
</comment>
<evidence type="ECO:0000313" key="1">
    <source>
        <dbReference type="EMBL" id="KAF4587163.1"/>
    </source>
</evidence>
<dbReference type="Proteomes" id="UP000562929">
    <property type="component" value="Unassembled WGS sequence"/>
</dbReference>
<protein>
    <submittedName>
        <fullName evidence="1">Uncharacterized protein</fullName>
    </submittedName>
</protein>
<dbReference type="EMBL" id="JAACLJ010000004">
    <property type="protein sequence ID" value="KAF4587163.1"/>
    <property type="molecule type" value="Genomic_DNA"/>
</dbReference>
<accession>A0A8H4Q5S4</accession>
<gene>
    <name evidence="1" type="ORF">GQ602_003856</name>
</gene>